<gene>
    <name evidence="1" type="ORF">RIF29_39073</name>
</gene>
<organism evidence="1 2">
    <name type="scientific">Crotalaria pallida</name>
    <name type="common">Smooth rattlebox</name>
    <name type="synonym">Crotalaria striata</name>
    <dbReference type="NCBI Taxonomy" id="3830"/>
    <lineage>
        <taxon>Eukaryota</taxon>
        <taxon>Viridiplantae</taxon>
        <taxon>Streptophyta</taxon>
        <taxon>Embryophyta</taxon>
        <taxon>Tracheophyta</taxon>
        <taxon>Spermatophyta</taxon>
        <taxon>Magnoliopsida</taxon>
        <taxon>eudicotyledons</taxon>
        <taxon>Gunneridae</taxon>
        <taxon>Pentapetalae</taxon>
        <taxon>rosids</taxon>
        <taxon>fabids</taxon>
        <taxon>Fabales</taxon>
        <taxon>Fabaceae</taxon>
        <taxon>Papilionoideae</taxon>
        <taxon>50 kb inversion clade</taxon>
        <taxon>genistoids sensu lato</taxon>
        <taxon>core genistoids</taxon>
        <taxon>Crotalarieae</taxon>
        <taxon>Crotalaria</taxon>
    </lineage>
</organism>
<evidence type="ECO:0000313" key="1">
    <source>
        <dbReference type="EMBL" id="KAK7244254.1"/>
    </source>
</evidence>
<comment type="caution">
    <text evidence="1">The sequence shown here is derived from an EMBL/GenBank/DDBJ whole genome shotgun (WGS) entry which is preliminary data.</text>
</comment>
<proteinExistence type="predicted"/>
<evidence type="ECO:0000313" key="2">
    <source>
        <dbReference type="Proteomes" id="UP001372338"/>
    </source>
</evidence>
<dbReference type="AlphaFoldDB" id="A0AAN9E105"/>
<sequence>MAISLPASGGRGSFILVHGLQQSDWLPTLEATLALDEESVRKVGEETTGGKLPAQPWSCAYRVEAGKCAYKPSRQTYQMFAHRVGILGNAADFYEDGSNSSFVDNIDRRQMMIVFDMRYGLGYFQ</sequence>
<dbReference type="EMBL" id="JAYWIO010000008">
    <property type="protein sequence ID" value="KAK7244254.1"/>
    <property type="molecule type" value="Genomic_DNA"/>
</dbReference>
<name>A0AAN9E105_CROPI</name>
<keyword evidence="2" id="KW-1185">Reference proteome</keyword>
<protein>
    <submittedName>
        <fullName evidence="1">Uncharacterized protein</fullName>
    </submittedName>
</protein>
<reference evidence="1 2" key="1">
    <citation type="submission" date="2024-01" db="EMBL/GenBank/DDBJ databases">
        <title>The genomes of 5 underutilized Papilionoideae crops provide insights into root nodulation and disease resistanc.</title>
        <authorList>
            <person name="Yuan L."/>
        </authorList>
    </citation>
    <scope>NUCLEOTIDE SEQUENCE [LARGE SCALE GENOMIC DNA]</scope>
    <source>
        <strain evidence="1">ZHUSHIDOU_FW_LH</strain>
        <tissue evidence="1">Leaf</tissue>
    </source>
</reference>
<dbReference type="Proteomes" id="UP001372338">
    <property type="component" value="Unassembled WGS sequence"/>
</dbReference>
<accession>A0AAN9E105</accession>